<dbReference type="OrthoDB" id="3296006at2"/>
<accession>A0A4Y9SZG2</accession>
<dbReference type="InterPro" id="IPR050275">
    <property type="entry name" value="PGM_Phosphatase"/>
</dbReference>
<comment type="caution">
    <text evidence="2">The sequence shown here is derived from an EMBL/GenBank/DDBJ whole genome shotgun (WGS) entry which is preliminary data.</text>
</comment>
<keyword evidence="3" id="KW-1185">Reference proteome</keyword>
<proteinExistence type="predicted"/>
<sequence length="171" mass="18029">MHFYSRFLGAASLALTLLAPCAALAEPTAIYLVRHGEKATIGKDPELTAQGQVRAQNIATILQNAGIAHIFSTPTTRTQQTAQPLAQRSSLEVQTYDPKAPKALVEKVKSLNGAVLVVGHSNTLPELVRLFGGNPGDEIADSEFDRLYQLITGPGGAVTTIRLTSPPATGG</sequence>
<evidence type="ECO:0000313" key="2">
    <source>
        <dbReference type="EMBL" id="TFW30136.1"/>
    </source>
</evidence>
<evidence type="ECO:0000313" key="3">
    <source>
        <dbReference type="Proteomes" id="UP000297258"/>
    </source>
</evidence>
<reference evidence="2 3" key="1">
    <citation type="submission" date="2019-03" db="EMBL/GenBank/DDBJ databases">
        <title>Draft genome of Massilia hortus sp. nov., a novel bacterial species of the Oxalobacteraceae family.</title>
        <authorList>
            <person name="Peta V."/>
            <person name="Raths R."/>
            <person name="Bucking H."/>
        </authorList>
    </citation>
    <scope>NUCLEOTIDE SEQUENCE [LARGE SCALE GENOMIC DNA]</scope>
    <source>
        <strain evidence="2 3">ONC3</strain>
    </source>
</reference>
<dbReference type="InterPro" id="IPR029033">
    <property type="entry name" value="His_PPase_superfam"/>
</dbReference>
<protein>
    <recommendedName>
        <fullName evidence="4">Histidine phosphatase family protein</fullName>
    </recommendedName>
</protein>
<dbReference type="EMBL" id="SPUM01000114">
    <property type="protein sequence ID" value="TFW30136.1"/>
    <property type="molecule type" value="Genomic_DNA"/>
</dbReference>
<dbReference type="PANTHER" id="PTHR48100">
    <property type="entry name" value="BROAD-SPECIFICITY PHOSPHATASE YOR283W-RELATED"/>
    <property type="match status" value="1"/>
</dbReference>
<dbReference type="Proteomes" id="UP000297258">
    <property type="component" value="Unassembled WGS sequence"/>
</dbReference>
<dbReference type="RefSeq" id="WP_135190949.1">
    <property type="nucleotide sequence ID" value="NZ_SPUM01000114.1"/>
</dbReference>
<feature type="signal peptide" evidence="1">
    <location>
        <begin position="1"/>
        <end position="25"/>
    </location>
</feature>
<dbReference type="InterPro" id="IPR013078">
    <property type="entry name" value="His_Pase_superF_clade-1"/>
</dbReference>
<dbReference type="SUPFAM" id="SSF53254">
    <property type="entry name" value="Phosphoglycerate mutase-like"/>
    <property type="match status" value="1"/>
</dbReference>
<keyword evidence="1" id="KW-0732">Signal</keyword>
<feature type="chain" id="PRO_5021291919" description="Histidine phosphatase family protein" evidence="1">
    <location>
        <begin position="26"/>
        <end position="171"/>
    </location>
</feature>
<dbReference type="Gene3D" id="3.40.50.1240">
    <property type="entry name" value="Phosphoglycerate mutase-like"/>
    <property type="match status" value="1"/>
</dbReference>
<organism evidence="2 3">
    <name type="scientific">Massilia horti</name>
    <dbReference type="NCBI Taxonomy" id="2562153"/>
    <lineage>
        <taxon>Bacteria</taxon>
        <taxon>Pseudomonadati</taxon>
        <taxon>Pseudomonadota</taxon>
        <taxon>Betaproteobacteria</taxon>
        <taxon>Burkholderiales</taxon>
        <taxon>Oxalobacteraceae</taxon>
        <taxon>Telluria group</taxon>
        <taxon>Massilia</taxon>
    </lineage>
</organism>
<evidence type="ECO:0008006" key="4">
    <source>
        <dbReference type="Google" id="ProtNLM"/>
    </source>
</evidence>
<evidence type="ECO:0000256" key="1">
    <source>
        <dbReference type="SAM" id="SignalP"/>
    </source>
</evidence>
<dbReference type="Pfam" id="PF00300">
    <property type="entry name" value="His_Phos_1"/>
    <property type="match status" value="1"/>
</dbReference>
<dbReference type="AlphaFoldDB" id="A0A4Y9SZG2"/>
<name>A0A4Y9SZG2_9BURK</name>
<dbReference type="GO" id="GO:0005737">
    <property type="term" value="C:cytoplasm"/>
    <property type="evidence" value="ECO:0007669"/>
    <property type="project" value="TreeGrafter"/>
</dbReference>
<dbReference type="CDD" id="cd07067">
    <property type="entry name" value="HP_PGM_like"/>
    <property type="match status" value="1"/>
</dbReference>
<gene>
    <name evidence="2" type="ORF">E4O92_17460</name>
</gene>
<dbReference type="PANTHER" id="PTHR48100:SF1">
    <property type="entry name" value="HISTIDINE PHOSPHATASE FAMILY PROTEIN-RELATED"/>
    <property type="match status" value="1"/>
</dbReference>
<dbReference type="SMART" id="SM00855">
    <property type="entry name" value="PGAM"/>
    <property type="match status" value="1"/>
</dbReference>
<dbReference type="GO" id="GO:0016791">
    <property type="term" value="F:phosphatase activity"/>
    <property type="evidence" value="ECO:0007669"/>
    <property type="project" value="TreeGrafter"/>
</dbReference>